<keyword evidence="2" id="KW-1133">Transmembrane helix</keyword>
<evidence type="ECO:0000313" key="3">
    <source>
        <dbReference type="EMBL" id="VAV83890.1"/>
    </source>
</evidence>
<sequence length="77" mass="8036">GTTSISTSSNPGEVAASSITSPAMPYTPASPLLTIATVSPLAAIFRAFLQRSTSSVIFEVTTRWPESSGLISETYLL</sequence>
<feature type="non-terminal residue" evidence="3">
    <location>
        <position position="1"/>
    </location>
</feature>
<organism evidence="3">
    <name type="scientific">hydrothermal vent metagenome</name>
    <dbReference type="NCBI Taxonomy" id="652676"/>
    <lineage>
        <taxon>unclassified sequences</taxon>
        <taxon>metagenomes</taxon>
        <taxon>ecological metagenomes</taxon>
    </lineage>
</organism>
<evidence type="ECO:0000256" key="2">
    <source>
        <dbReference type="SAM" id="Phobius"/>
    </source>
</evidence>
<reference evidence="3" key="1">
    <citation type="submission" date="2018-06" db="EMBL/GenBank/DDBJ databases">
        <authorList>
            <person name="Zhirakovskaya E."/>
        </authorList>
    </citation>
    <scope>NUCLEOTIDE SEQUENCE</scope>
</reference>
<feature type="compositionally biased region" description="Polar residues" evidence="1">
    <location>
        <begin position="1"/>
        <end position="21"/>
    </location>
</feature>
<feature type="region of interest" description="Disordered" evidence="1">
    <location>
        <begin position="1"/>
        <end position="22"/>
    </location>
</feature>
<keyword evidence="2" id="KW-0472">Membrane</keyword>
<evidence type="ECO:0000256" key="1">
    <source>
        <dbReference type="SAM" id="MobiDB-lite"/>
    </source>
</evidence>
<feature type="transmembrane region" description="Helical" evidence="2">
    <location>
        <begin position="29"/>
        <end position="49"/>
    </location>
</feature>
<protein>
    <submittedName>
        <fullName evidence="3">Uncharacterized protein</fullName>
    </submittedName>
</protein>
<keyword evidence="2" id="KW-0812">Transmembrane</keyword>
<proteinExistence type="predicted"/>
<dbReference type="EMBL" id="UOEA01000054">
    <property type="protein sequence ID" value="VAV83890.1"/>
    <property type="molecule type" value="Genomic_DNA"/>
</dbReference>
<gene>
    <name evidence="3" type="ORF">MNBD_DELTA01-1149</name>
</gene>
<name>A0A3B0QR54_9ZZZZ</name>
<accession>A0A3B0QR54</accession>
<dbReference type="AlphaFoldDB" id="A0A3B0QR54"/>